<dbReference type="GO" id="GO:0005886">
    <property type="term" value="C:plasma membrane"/>
    <property type="evidence" value="ECO:0007669"/>
    <property type="project" value="UniProtKB-SubCell"/>
</dbReference>
<proteinExistence type="predicted"/>
<keyword evidence="4 7" id="KW-1133">Transmembrane helix</keyword>
<keyword evidence="3 7" id="KW-0812">Transmembrane</keyword>
<feature type="transmembrane region" description="Helical" evidence="7">
    <location>
        <begin position="242"/>
        <end position="265"/>
    </location>
</feature>
<feature type="transmembrane region" description="Helical" evidence="7">
    <location>
        <begin position="70"/>
        <end position="91"/>
    </location>
</feature>
<dbReference type="EMBL" id="FQVW01000094">
    <property type="protein sequence ID" value="SHG94636.1"/>
    <property type="molecule type" value="Genomic_DNA"/>
</dbReference>
<feature type="transmembrane region" description="Helical" evidence="7">
    <location>
        <begin position="132"/>
        <end position="155"/>
    </location>
</feature>
<feature type="transmembrane region" description="Helical" evidence="7">
    <location>
        <begin position="208"/>
        <end position="230"/>
    </location>
</feature>
<dbReference type="Pfam" id="PF02690">
    <property type="entry name" value="Na_Pi_cotrans"/>
    <property type="match status" value="2"/>
</dbReference>
<keyword evidence="5 7" id="KW-0472">Membrane</keyword>
<feature type="transmembrane region" description="Helical" evidence="7">
    <location>
        <begin position="103"/>
        <end position="126"/>
    </location>
</feature>
<evidence type="ECO:0000256" key="2">
    <source>
        <dbReference type="ARBA" id="ARBA00022475"/>
    </source>
</evidence>
<name>A0A1M5NYJ3_9BACI</name>
<dbReference type="OrthoDB" id="9763003at2"/>
<dbReference type="GO" id="GO:0044341">
    <property type="term" value="P:sodium-dependent phosphate transport"/>
    <property type="evidence" value="ECO:0007669"/>
    <property type="project" value="InterPro"/>
</dbReference>
<comment type="subcellular location">
    <subcellularLocation>
        <location evidence="1">Cell membrane</location>
        <topology evidence="1">Multi-pass membrane protein</topology>
    </subcellularLocation>
</comment>
<evidence type="ECO:0000313" key="8">
    <source>
        <dbReference type="EMBL" id="SHG94636.1"/>
    </source>
</evidence>
<keyword evidence="2" id="KW-1003">Cell membrane</keyword>
<evidence type="ECO:0000256" key="4">
    <source>
        <dbReference type="ARBA" id="ARBA00022989"/>
    </source>
</evidence>
<sequence>MGLLTNSILGFFGGLGIFLYGTHLLSNGLQRIAASKMREYLTQLTDTRLKGMLSGIVTTFFLQSSTVTSILVVGLVSTSAISMAQAFGVILGSAIGTTLTVQILTFNIATIAPLFIFLGTVFSVFLKHNTMRVVGLISLSIGFIFFGINLITTSVSPISEHGPVLNTLVTLSEIPVVFAILSMVLTALFHSSAAMIIIGIALVNSGVLSIHTVLPLVLGANVGSTIPVIVSSLTSSLEGRKLAFFTFFFKCTGVILAFIFLFYIWNPIELIPGTSERKIANFHTFFNLAIALIFLPLLPLVVKLFDYVFPKKTVEQMFTVKLDDKMLEVPEEALSSSKRQIVKLATVVFDDMIKRLSPYMEGKHEGNSLKQVEMIIDESYIKIQQYLLKLGQRDLTNSQSNQEVKLLNILNEIEHIGDTVIRFISMAEKVHDQKIELSEKDLQQLKELLTHIEQTYQNSLQAFKHDDHNIARETIQSQSLIYQFENDIKFEHFNSLINKHEYNPKISAVYLDITNQLLQVYHHSMNISRTVLGLI</sequence>
<dbReference type="SUPFAM" id="SSF109755">
    <property type="entry name" value="PhoU-like"/>
    <property type="match status" value="1"/>
</dbReference>
<dbReference type="GO" id="GO:0005436">
    <property type="term" value="F:sodium:phosphate symporter activity"/>
    <property type="evidence" value="ECO:0007669"/>
    <property type="project" value="InterPro"/>
</dbReference>
<keyword evidence="9" id="KW-1185">Reference proteome</keyword>
<protein>
    <submittedName>
        <fullName evidence="8">Phosphate:Na+ symporter</fullName>
    </submittedName>
</protein>
<dbReference type="PANTHER" id="PTHR10010:SF46">
    <property type="entry name" value="SODIUM-DEPENDENT PHOSPHATE TRANSPORT PROTEIN 2B"/>
    <property type="match status" value="1"/>
</dbReference>
<evidence type="ECO:0000313" key="9">
    <source>
        <dbReference type="Proteomes" id="UP000183988"/>
    </source>
</evidence>
<reference evidence="8 9" key="1">
    <citation type="submission" date="2016-11" db="EMBL/GenBank/DDBJ databases">
        <authorList>
            <person name="Jaros S."/>
            <person name="Januszkiewicz K."/>
            <person name="Wedrychowicz H."/>
        </authorList>
    </citation>
    <scope>NUCLEOTIDE SEQUENCE [LARGE SCALE GENOMIC DNA]</scope>
    <source>
        <strain evidence="8 9">IBRC-M 10683</strain>
    </source>
</reference>
<gene>
    <name evidence="8" type="ORF">SAMN05216225_10942</name>
</gene>
<evidence type="ECO:0000256" key="6">
    <source>
        <dbReference type="SAM" id="Coils"/>
    </source>
</evidence>
<feature type="coiled-coil region" evidence="6">
    <location>
        <begin position="435"/>
        <end position="462"/>
    </location>
</feature>
<dbReference type="STRING" id="930117.SAMN05216225_10942"/>
<dbReference type="InterPro" id="IPR038078">
    <property type="entry name" value="PhoU-like_sf"/>
</dbReference>
<dbReference type="AlphaFoldDB" id="A0A1M5NYJ3"/>
<organism evidence="8 9">
    <name type="scientific">Ornithinibacillus halophilus</name>
    <dbReference type="NCBI Taxonomy" id="930117"/>
    <lineage>
        <taxon>Bacteria</taxon>
        <taxon>Bacillati</taxon>
        <taxon>Bacillota</taxon>
        <taxon>Bacilli</taxon>
        <taxon>Bacillales</taxon>
        <taxon>Bacillaceae</taxon>
        <taxon>Ornithinibacillus</taxon>
    </lineage>
</organism>
<dbReference type="NCBIfam" id="NF037997">
    <property type="entry name" value="Na_Pi_symport"/>
    <property type="match status" value="1"/>
</dbReference>
<evidence type="ECO:0000256" key="7">
    <source>
        <dbReference type="SAM" id="Phobius"/>
    </source>
</evidence>
<dbReference type="RefSeq" id="WP_072892154.1">
    <property type="nucleotide sequence ID" value="NZ_FQVW01000094.1"/>
</dbReference>
<evidence type="ECO:0000256" key="3">
    <source>
        <dbReference type="ARBA" id="ARBA00022692"/>
    </source>
</evidence>
<dbReference type="Gene3D" id="1.20.58.220">
    <property type="entry name" value="Phosphate transport system protein phou homolog 2, domain 2"/>
    <property type="match status" value="1"/>
</dbReference>
<feature type="transmembrane region" description="Helical" evidence="7">
    <location>
        <begin position="285"/>
        <end position="309"/>
    </location>
</feature>
<evidence type="ECO:0000256" key="5">
    <source>
        <dbReference type="ARBA" id="ARBA00023136"/>
    </source>
</evidence>
<feature type="transmembrane region" description="Helical" evidence="7">
    <location>
        <begin position="176"/>
        <end position="202"/>
    </location>
</feature>
<keyword evidence="6" id="KW-0175">Coiled coil</keyword>
<evidence type="ECO:0000256" key="1">
    <source>
        <dbReference type="ARBA" id="ARBA00004651"/>
    </source>
</evidence>
<feature type="transmembrane region" description="Helical" evidence="7">
    <location>
        <begin position="6"/>
        <end position="26"/>
    </location>
</feature>
<accession>A0A1M5NYJ3</accession>
<dbReference type="Proteomes" id="UP000183988">
    <property type="component" value="Unassembled WGS sequence"/>
</dbReference>
<dbReference type="InterPro" id="IPR003841">
    <property type="entry name" value="Na/Pi_transpt"/>
</dbReference>
<dbReference type="PANTHER" id="PTHR10010">
    <property type="entry name" value="SOLUTE CARRIER FAMILY 34 SODIUM PHOSPHATE , MEMBER 2-RELATED"/>
    <property type="match status" value="1"/>
</dbReference>